<keyword evidence="1" id="KW-0812">Transmembrane</keyword>
<keyword evidence="1" id="KW-0472">Membrane</keyword>
<feature type="transmembrane region" description="Helical" evidence="1">
    <location>
        <begin position="83"/>
        <end position="105"/>
    </location>
</feature>
<dbReference type="OrthoDB" id="8114024at2"/>
<gene>
    <name evidence="2" type="ORF">SAMN05443144_105166</name>
</gene>
<reference evidence="2 3" key="1">
    <citation type="submission" date="2016-11" db="EMBL/GenBank/DDBJ databases">
        <authorList>
            <person name="Jaros S."/>
            <person name="Januszkiewicz K."/>
            <person name="Wedrychowicz H."/>
        </authorList>
    </citation>
    <scope>NUCLEOTIDE SEQUENCE [LARGE SCALE GENOMIC DNA]</scope>
    <source>
        <strain evidence="2 3">DSM 21986</strain>
    </source>
</reference>
<sequence>MKIRTLHYFSGLLIVVFTALHLFNHLFSIVGADTHIQMMELLRTVYRNSFVEFVLLLAVGVQIFSGLALVSRNKRSTNIWEKMHIYSGLYLAFFLAIHTSAVLTGRFLLELDTNVYFGASGLNSFPYVLFFIPYYGLAISSFFVHIACIHYKRMNNQLAGLTVERQSILIIITGVIITVIIFYGLTDGFRGLEIPTEYQFQNLNC</sequence>
<evidence type="ECO:0000313" key="3">
    <source>
        <dbReference type="Proteomes" id="UP000184041"/>
    </source>
</evidence>
<name>A0A1M4YV06_9BACT</name>
<protein>
    <submittedName>
        <fullName evidence="2">Uncharacterized protein</fullName>
    </submittedName>
</protein>
<dbReference type="RefSeq" id="WP_073061046.1">
    <property type="nucleotide sequence ID" value="NZ_FQUS01000005.1"/>
</dbReference>
<organism evidence="2 3">
    <name type="scientific">Fodinibius roseus</name>
    <dbReference type="NCBI Taxonomy" id="1194090"/>
    <lineage>
        <taxon>Bacteria</taxon>
        <taxon>Pseudomonadati</taxon>
        <taxon>Balneolota</taxon>
        <taxon>Balneolia</taxon>
        <taxon>Balneolales</taxon>
        <taxon>Balneolaceae</taxon>
        <taxon>Fodinibius</taxon>
    </lineage>
</organism>
<accession>A0A1M4YV06</accession>
<keyword evidence="3" id="KW-1185">Reference proteome</keyword>
<dbReference type="EMBL" id="FQUS01000005">
    <property type="protein sequence ID" value="SHF09603.1"/>
    <property type="molecule type" value="Genomic_DNA"/>
</dbReference>
<dbReference type="Proteomes" id="UP000184041">
    <property type="component" value="Unassembled WGS sequence"/>
</dbReference>
<evidence type="ECO:0000256" key="1">
    <source>
        <dbReference type="SAM" id="Phobius"/>
    </source>
</evidence>
<dbReference type="STRING" id="1194090.SAMN05443144_105166"/>
<dbReference type="AlphaFoldDB" id="A0A1M4YV06"/>
<feature type="transmembrane region" description="Helical" evidence="1">
    <location>
        <begin position="50"/>
        <end position="71"/>
    </location>
</feature>
<feature type="transmembrane region" description="Helical" evidence="1">
    <location>
        <begin position="125"/>
        <end position="147"/>
    </location>
</feature>
<feature type="transmembrane region" description="Helical" evidence="1">
    <location>
        <begin position="168"/>
        <end position="185"/>
    </location>
</feature>
<evidence type="ECO:0000313" key="2">
    <source>
        <dbReference type="EMBL" id="SHF09603.1"/>
    </source>
</evidence>
<proteinExistence type="predicted"/>
<feature type="transmembrane region" description="Helical" evidence="1">
    <location>
        <begin position="12"/>
        <end position="30"/>
    </location>
</feature>
<keyword evidence="1" id="KW-1133">Transmembrane helix</keyword>